<dbReference type="FunFam" id="2.130.10.10:FF:000502">
    <property type="entry name" value="Coronin"/>
    <property type="match status" value="1"/>
</dbReference>
<accession>Q6QU59</accession>
<dbReference type="PANTHER" id="PTHR10856">
    <property type="entry name" value="CORONIN"/>
    <property type="match status" value="1"/>
</dbReference>
<dbReference type="GO" id="GO:0051015">
    <property type="term" value="F:actin filament binding"/>
    <property type="evidence" value="ECO:0007669"/>
    <property type="project" value="TreeGrafter"/>
</dbReference>
<keyword evidence="3 7" id="KW-0677">Repeat</keyword>
<keyword evidence="2 6" id="KW-0853">WD repeat</keyword>
<dbReference type="SMART" id="SM01166">
    <property type="entry name" value="DUF1899"/>
    <property type="match status" value="1"/>
</dbReference>
<evidence type="ECO:0000256" key="6">
    <source>
        <dbReference type="PROSITE-ProRule" id="PRU00221"/>
    </source>
</evidence>
<dbReference type="PROSITE" id="PS00678">
    <property type="entry name" value="WD_REPEATS_1"/>
    <property type="match status" value="1"/>
</dbReference>
<dbReference type="GO" id="GO:0007015">
    <property type="term" value="P:actin filament organization"/>
    <property type="evidence" value="ECO:0007669"/>
    <property type="project" value="TreeGrafter"/>
</dbReference>
<dbReference type="EMBL" id="AY525781">
    <property type="protein sequence ID" value="AAS17878.1"/>
    <property type="molecule type" value="mRNA"/>
</dbReference>
<feature type="repeat" description="WD" evidence="6">
    <location>
        <begin position="126"/>
        <end position="163"/>
    </location>
</feature>
<dbReference type="InterPro" id="IPR036322">
    <property type="entry name" value="WD40_repeat_dom_sf"/>
</dbReference>
<dbReference type="Pfam" id="PF08953">
    <property type="entry name" value="DUF1899"/>
    <property type="match status" value="1"/>
</dbReference>
<evidence type="ECO:0000259" key="9">
    <source>
        <dbReference type="SMART" id="SM01166"/>
    </source>
</evidence>
<dbReference type="PROSITE" id="PS50294">
    <property type="entry name" value="WD_REPEATS_REGION"/>
    <property type="match status" value="2"/>
</dbReference>
<dbReference type="Pfam" id="PF00400">
    <property type="entry name" value="WD40"/>
    <property type="match status" value="2"/>
</dbReference>
<feature type="repeat" description="WD" evidence="6">
    <location>
        <begin position="169"/>
        <end position="210"/>
    </location>
</feature>
<evidence type="ECO:0000256" key="3">
    <source>
        <dbReference type="ARBA" id="ARBA00022737"/>
    </source>
</evidence>
<evidence type="ECO:0000256" key="5">
    <source>
        <dbReference type="ARBA" id="ARBA00023203"/>
    </source>
</evidence>
<proteinExistence type="evidence at transcript level"/>
<dbReference type="AlphaFoldDB" id="Q6QU59"/>
<dbReference type="InterPro" id="IPR024977">
    <property type="entry name" value="Apc4-like_WD40_dom"/>
</dbReference>
<evidence type="ECO:0000256" key="2">
    <source>
        <dbReference type="ARBA" id="ARBA00022574"/>
    </source>
</evidence>
<dbReference type="Pfam" id="PF16300">
    <property type="entry name" value="WD40_4"/>
    <property type="match status" value="1"/>
</dbReference>
<comment type="similarity">
    <text evidence="1 7">Belongs to the WD repeat coronin family.</text>
</comment>
<feature type="coiled-coil region" evidence="8">
    <location>
        <begin position="420"/>
        <end position="454"/>
    </location>
</feature>
<dbReference type="SMART" id="SM01167">
    <property type="entry name" value="DUF1900"/>
    <property type="match status" value="1"/>
</dbReference>
<evidence type="ECO:0000256" key="1">
    <source>
        <dbReference type="ARBA" id="ARBA00009482"/>
    </source>
</evidence>
<dbReference type="PROSITE" id="PS50082">
    <property type="entry name" value="WD_REPEATS_2"/>
    <property type="match status" value="3"/>
</dbReference>
<sequence length="454" mass="50143">MSRVVRQSKYRHVFGTPQKPENCYTDIRLSTNQWDSNYITCNTKFFAVCWEAAGGGSFAVVPWTQKGKLKADYPLVSGHKGPVLDVDANPFNDCLFASASEDGTAKIWKVPEDGLTETLRDAVQNLSGHKRKVGNVRWHPTANNVLATSSTDYTVKVWDVEKGAAKCHVDGHADIIQSIDWNYEGSLLTTACKDKKIRIVDPRTGQIVAETAAHTGVKGSRSMWLGRTGKLFTVGFSRTSDRQYAVWDPSNIGTAVTQENIDTGSGLLMPFYDPDSNIIFLAGKGDGNIRYYEVTDNGSKVYFLSQYQSSVPARGMAYYPKYGVDVGSCEITRLIKATTTGVEPISFNVPRKEGLDVFQDDIYPPTAAPEPTVTADEWFGGKTVPPKQISLEGGFVAREKPADFNPTEVKVAEDEGPATEKELRAEWRKQKDRIAFLESEVAKKDALIKQLQGN</sequence>
<evidence type="ECO:0000313" key="10">
    <source>
        <dbReference type="EMBL" id="AAS17878.1"/>
    </source>
</evidence>
<evidence type="ECO:0000256" key="4">
    <source>
        <dbReference type="ARBA" id="ARBA00023054"/>
    </source>
</evidence>
<dbReference type="SMART" id="SM00320">
    <property type="entry name" value="WD40"/>
    <property type="match status" value="3"/>
</dbReference>
<keyword evidence="4 8" id="KW-0175">Coiled coil</keyword>
<evidence type="ECO:0000256" key="8">
    <source>
        <dbReference type="SAM" id="Coils"/>
    </source>
</evidence>
<evidence type="ECO:0000256" key="7">
    <source>
        <dbReference type="RuleBase" id="RU280818"/>
    </source>
</evidence>
<keyword evidence="5" id="KW-0009">Actin-binding</keyword>
<dbReference type="InterPro" id="IPR001680">
    <property type="entry name" value="WD40_rpt"/>
</dbReference>
<feature type="domain" description="DUF1899" evidence="9">
    <location>
        <begin position="3"/>
        <end position="67"/>
    </location>
</feature>
<protein>
    <recommendedName>
        <fullName evidence="7">Coronin</fullName>
    </recommendedName>
</protein>
<dbReference type="PANTHER" id="PTHR10856:SF0">
    <property type="entry name" value="CORONIN"/>
    <property type="match status" value="1"/>
</dbReference>
<dbReference type="InterPro" id="IPR015048">
    <property type="entry name" value="DUF1899"/>
</dbReference>
<reference evidence="10" key="1">
    <citation type="journal article" date="2005" name="Exp. Parasitol.">
        <title>Acanthamoeba healyi: molecular cloning and characterization of a coronin homologue, an actin-related protein.</title>
        <authorList>
            <person name="Baldo E.T."/>
            <person name="Moon E.K."/>
            <person name="Kong H.H."/>
            <person name="Chung D.I."/>
        </authorList>
    </citation>
    <scope>NUCLEOTIDE SEQUENCE</scope>
    <source>
        <strain evidence="10">OC-3A</strain>
    </source>
</reference>
<organism evidence="10">
    <name type="scientific">Acanthamoeba healyi</name>
    <dbReference type="NCBI Taxonomy" id="65661"/>
    <lineage>
        <taxon>Eukaryota</taxon>
        <taxon>Amoebozoa</taxon>
        <taxon>Discosea</taxon>
        <taxon>Longamoebia</taxon>
        <taxon>Centramoebida</taxon>
        <taxon>Acanthamoebidae</taxon>
        <taxon>Acanthamoeba</taxon>
    </lineage>
</organism>
<name>Q6QU59_9EUKA</name>
<dbReference type="InterPro" id="IPR015943">
    <property type="entry name" value="WD40/YVTN_repeat-like_dom_sf"/>
</dbReference>
<dbReference type="Pfam" id="PF12894">
    <property type="entry name" value="ANAPC4_WD40"/>
    <property type="match status" value="1"/>
</dbReference>
<dbReference type="InterPro" id="IPR019775">
    <property type="entry name" value="WD40_repeat_CS"/>
</dbReference>
<dbReference type="SUPFAM" id="SSF50978">
    <property type="entry name" value="WD40 repeat-like"/>
    <property type="match status" value="1"/>
</dbReference>
<dbReference type="Gene3D" id="2.130.10.10">
    <property type="entry name" value="YVTN repeat-like/Quinoprotein amine dehydrogenase"/>
    <property type="match status" value="1"/>
</dbReference>
<dbReference type="InterPro" id="IPR015505">
    <property type="entry name" value="Coronin"/>
</dbReference>
<feature type="repeat" description="WD" evidence="6">
    <location>
        <begin position="76"/>
        <end position="118"/>
    </location>
</feature>